<dbReference type="Proteomes" id="UP000009011">
    <property type="component" value="Chromosome"/>
</dbReference>
<evidence type="ECO:0000259" key="18">
    <source>
        <dbReference type="Pfam" id="PF07687"/>
    </source>
</evidence>
<organism evidence="19 20">
    <name type="scientific">Melioribacter roseus (strain DSM 23840 / JCM 17771 / VKM B-2668 / P3M-2)</name>
    <dbReference type="NCBI Taxonomy" id="1191523"/>
    <lineage>
        <taxon>Bacteria</taxon>
        <taxon>Pseudomonadati</taxon>
        <taxon>Ignavibacteriota</taxon>
        <taxon>Ignavibacteria</taxon>
        <taxon>Ignavibacteriales</taxon>
        <taxon>Melioribacteraceae</taxon>
        <taxon>Melioribacter</taxon>
    </lineage>
</organism>
<dbReference type="STRING" id="1191523.MROS_2356"/>
<dbReference type="InterPro" id="IPR011650">
    <property type="entry name" value="Peptidase_M20_dimer"/>
</dbReference>
<dbReference type="AlphaFoldDB" id="I7A6S9"/>
<comment type="cofactor">
    <cofactor evidence="2">
        <name>Zn(2+)</name>
        <dbReference type="ChEBI" id="CHEBI:29105"/>
    </cofactor>
</comment>
<comment type="similarity">
    <text evidence="12">Belongs to the peptidase M20C family.</text>
</comment>
<keyword evidence="6" id="KW-0862">Zinc</keyword>
<dbReference type="GO" id="GO:0070573">
    <property type="term" value="F:metallodipeptidase activity"/>
    <property type="evidence" value="ECO:0007669"/>
    <property type="project" value="TreeGrafter"/>
</dbReference>
<comment type="cofactor">
    <cofactor evidence="1">
        <name>Co(2+)</name>
        <dbReference type="ChEBI" id="CHEBI:48828"/>
    </cofactor>
</comment>
<reference evidence="19 20" key="1">
    <citation type="journal article" date="2013" name="PLoS ONE">
        <title>Genomic analysis of Melioribacter roseus, facultatively anaerobic organotrophic bacterium representing a novel deep lineage within Bacteriodetes/Chlorobi group.</title>
        <authorList>
            <person name="Kadnikov V.V."/>
            <person name="Mardanov A.V."/>
            <person name="Podosokorskaya O.A."/>
            <person name="Gavrilov S.N."/>
            <person name="Kublanov I.V."/>
            <person name="Beletsky A.V."/>
            <person name="Bonch-Osmolovskaya E.A."/>
            <person name="Ravin N.V."/>
        </authorList>
    </citation>
    <scope>NUCLEOTIDE SEQUENCE [LARGE SCALE GENOMIC DNA]</scope>
    <source>
        <strain evidence="20">JCM 17771 / P3M-2</strain>
    </source>
</reference>
<evidence type="ECO:0000256" key="1">
    <source>
        <dbReference type="ARBA" id="ARBA00001941"/>
    </source>
</evidence>
<dbReference type="SUPFAM" id="SSF53187">
    <property type="entry name" value="Zn-dependent exopeptidases"/>
    <property type="match status" value="1"/>
</dbReference>
<dbReference type="HOGENOM" id="CLU_028526_0_0_10"/>
<sequence>MTANLSNLEPKNVWQYFYQITQIPRPSKHEEKILDYLKEFAKSKNLEFIEDDVKNIVIKIPATKGKENAPAIVLQSHVDMVCEKNKGTEHDFFNDPLELEIEGEWIKAKGTTLGADNGIGMAAALAIADEDFEHGPIELLFTVDEETGLTGASNLDKNMLRGKYMINLDTEEDGIFYIGCAGGMDTVGVFDIRYEPVNGEYESYSLYVGGLKGGHSGMEISERRGNAIKILAYLMDLLQKRDVKIASLNGGSKRNAIPREAEANVLIKKDLLSDIDKIISRYLSEVKNEIGANASDLVIKLEKSNEKYADAFTNEFAGKIINTIIALPHGVVEMSEKIDGLVETSTNLATVVTENNQIRIGTSQRSSVESAKKKIGRTVKSVFELAGARVDVVDGYPAWQPNFDSELLKIASEVYEKNFNNKPEIKVVHAGLECGIIGEKYPGLDMISVGPTITGAHSPDEKLKISDVPKFFDLVKKIITEIANRE</sequence>
<evidence type="ECO:0000256" key="2">
    <source>
        <dbReference type="ARBA" id="ARBA00001947"/>
    </source>
</evidence>
<keyword evidence="20" id="KW-1185">Reference proteome</keyword>
<keyword evidence="5" id="KW-0378">Hydrolase</keyword>
<dbReference type="EMBL" id="CP003557">
    <property type="protein sequence ID" value="AFN75586.1"/>
    <property type="molecule type" value="Genomic_DNA"/>
</dbReference>
<dbReference type="Gene3D" id="3.40.630.10">
    <property type="entry name" value="Zn peptidases"/>
    <property type="match status" value="2"/>
</dbReference>
<evidence type="ECO:0000256" key="8">
    <source>
        <dbReference type="ARBA" id="ARBA00023285"/>
    </source>
</evidence>
<comment type="catalytic activity">
    <reaction evidence="9">
        <text>Hydrolysis of dipeptides, preferentially hydrophobic dipeptides including prolyl amino acids.</text>
        <dbReference type="EC" id="3.4.13.18"/>
    </reaction>
</comment>
<dbReference type="RefSeq" id="WP_014857016.1">
    <property type="nucleotide sequence ID" value="NC_018178.1"/>
</dbReference>
<dbReference type="PANTHER" id="PTHR43501:SF1">
    <property type="entry name" value="CYTOSOL NON-SPECIFIC DIPEPTIDASE"/>
    <property type="match status" value="1"/>
</dbReference>
<evidence type="ECO:0000313" key="19">
    <source>
        <dbReference type="EMBL" id="AFN75586.1"/>
    </source>
</evidence>
<evidence type="ECO:0000256" key="7">
    <source>
        <dbReference type="ARBA" id="ARBA00023049"/>
    </source>
</evidence>
<evidence type="ECO:0000256" key="16">
    <source>
        <dbReference type="ARBA" id="ARBA00077688"/>
    </source>
</evidence>
<protein>
    <recommendedName>
        <fullName evidence="13">Cytosol non-specific dipeptidase</fullName>
        <ecNumber evidence="10">3.4.13.18</ecNumber>
    </recommendedName>
    <alternativeName>
        <fullName evidence="16">Aminoacyl-histidine dipeptidase</fullName>
    </alternativeName>
    <alternativeName>
        <fullName evidence="15">Beta-alanyl-histidine dipeptidase</fullName>
    </alternativeName>
    <alternativeName>
        <fullName evidence="14">Carnosinase</fullName>
    </alternativeName>
    <alternativeName>
        <fullName evidence="11">Peptidase D</fullName>
    </alternativeName>
    <alternativeName>
        <fullName evidence="17">Xaa-His dipeptidase</fullName>
    </alternativeName>
</protein>
<keyword evidence="7" id="KW-0482">Metalloprotease</keyword>
<evidence type="ECO:0000256" key="14">
    <source>
        <dbReference type="ARBA" id="ARBA00075285"/>
    </source>
</evidence>
<dbReference type="PATRIC" id="fig|1191523.3.peg.2486"/>
<dbReference type="CDD" id="cd03890">
    <property type="entry name" value="M20_pepD"/>
    <property type="match status" value="1"/>
</dbReference>
<gene>
    <name evidence="19" type="ordered locus">MROS_2356</name>
</gene>
<dbReference type="Pfam" id="PF01546">
    <property type="entry name" value="Peptidase_M20"/>
    <property type="match status" value="1"/>
</dbReference>
<dbReference type="NCBIfam" id="TIGR01893">
    <property type="entry name" value="aa-his-dipept"/>
    <property type="match status" value="1"/>
</dbReference>
<evidence type="ECO:0000256" key="12">
    <source>
        <dbReference type="ARBA" id="ARBA00061423"/>
    </source>
</evidence>
<proteinExistence type="inferred from homology"/>
<evidence type="ECO:0000256" key="4">
    <source>
        <dbReference type="ARBA" id="ARBA00022723"/>
    </source>
</evidence>
<dbReference type="GO" id="GO:0005829">
    <property type="term" value="C:cytosol"/>
    <property type="evidence" value="ECO:0007669"/>
    <property type="project" value="TreeGrafter"/>
</dbReference>
<evidence type="ECO:0000256" key="13">
    <source>
        <dbReference type="ARBA" id="ARBA00071271"/>
    </source>
</evidence>
<evidence type="ECO:0000256" key="3">
    <source>
        <dbReference type="ARBA" id="ARBA00022670"/>
    </source>
</evidence>
<evidence type="ECO:0000313" key="20">
    <source>
        <dbReference type="Proteomes" id="UP000009011"/>
    </source>
</evidence>
<dbReference type="FunFam" id="3.40.630.10:FF:000018">
    <property type="entry name" value="Aminoacyl-histidine dipeptidase PepD"/>
    <property type="match status" value="1"/>
</dbReference>
<dbReference type="FunFam" id="3.40.630.10:FF:000015">
    <property type="entry name" value="Aminoacyl-histidine dipeptidase PepD"/>
    <property type="match status" value="1"/>
</dbReference>
<keyword evidence="3" id="KW-0645">Protease</keyword>
<dbReference type="Pfam" id="PF07687">
    <property type="entry name" value="M20_dimer"/>
    <property type="match status" value="1"/>
</dbReference>
<evidence type="ECO:0000256" key="6">
    <source>
        <dbReference type="ARBA" id="ARBA00022833"/>
    </source>
</evidence>
<dbReference type="InterPro" id="IPR001160">
    <property type="entry name" value="Peptidase_M20C"/>
</dbReference>
<keyword evidence="4" id="KW-0479">Metal-binding</keyword>
<evidence type="ECO:0000256" key="5">
    <source>
        <dbReference type="ARBA" id="ARBA00022801"/>
    </source>
</evidence>
<dbReference type="PRINTS" id="PR00934">
    <property type="entry name" value="XHISDIPTASE"/>
</dbReference>
<dbReference type="PIRSF" id="PIRSF016599">
    <property type="entry name" value="Xaa-His_dipept"/>
    <property type="match status" value="1"/>
</dbReference>
<name>I7A6S9_MELRP</name>
<evidence type="ECO:0000256" key="9">
    <source>
        <dbReference type="ARBA" id="ARBA00036421"/>
    </source>
</evidence>
<dbReference type="PANTHER" id="PTHR43501">
    <property type="entry name" value="CYTOSOL NON-SPECIFIC DIPEPTIDASE"/>
    <property type="match status" value="1"/>
</dbReference>
<dbReference type="EC" id="3.4.13.18" evidence="10"/>
<feature type="domain" description="Peptidase M20 dimerisation" evidence="18">
    <location>
        <begin position="210"/>
        <end position="289"/>
    </location>
</feature>
<evidence type="ECO:0000256" key="17">
    <source>
        <dbReference type="ARBA" id="ARBA00078074"/>
    </source>
</evidence>
<dbReference type="GO" id="GO:0046872">
    <property type="term" value="F:metal ion binding"/>
    <property type="evidence" value="ECO:0007669"/>
    <property type="project" value="UniProtKB-KW"/>
</dbReference>
<dbReference type="eggNOG" id="COG2195">
    <property type="taxonomic scope" value="Bacteria"/>
</dbReference>
<accession>I7A6S9</accession>
<evidence type="ECO:0000256" key="11">
    <source>
        <dbReference type="ARBA" id="ARBA00044252"/>
    </source>
</evidence>
<evidence type="ECO:0000256" key="15">
    <source>
        <dbReference type="ARBA" id="ARBA00076004"/>
    </source>
</evidence>
<keyword evidence="8" id="KW-0170">Cobalt</keyword>
<dbReference type="GO" id="GO:0006508">
    <property type="term" value="P:proteolysis"/>
    <property type="evidence" value="ECO:0007669"/>
    <property type="project" value="UniProtKB-KW"/>
</dbReference>
<dbReference type="KEGG" id="mro:MROS_2356"/>
<dbReference type="InterPro" id="IPR002933">
    <property type="entry name" value="Peptidase_M20"/>
</dbReference>
<evidence type="ECO:0000256" key="10">
    <source>
        <dbReference type="ARBA" id="ARBA00038976"/>
    </source>
</evidence>
<dbReference type="OrthoDB" id="9773892at2"/>